<feature type="transmembrane region" description="Helical" evidence="1">
    <location>
        <begin position="57"/>
        <end position="79"/>
    </location>
</feature>
<evidence type="ECO:0000313" key="2">
    <source>
        <dbReference type="EMBL" id="OGM20956.1"/>
    </source>
</evidence>
<dbReference type="Proteomes" id="UP000176741">
    <property type="component" value="Unassembled WGS sequence"/>
</dbReference>
<dbReference type="Pfam" id="PF18926">
    <property type="entry name" value="DUF5676"/>
    <property type="match status" value="1"/>
</dbReference>
<sequence length="89" mass="9832">MKHDPITTANALAATTAIIYTACRLLVALFPDLMFAIAQSWLHGVELTKLGTWNLTFVSFILGIITSAAFAWGIGYIFARSYNFFLAKK</sequence>
<evidence type="ECO:0008006" key="4">
    <source>
        <dbReference type="Google" id="ProtNLM"/>
    </source>
</evidence>
<name>A0A1F7Y113_9BACT</name>
<keyword evidence="1" id="KW-0812">Transmembrane</keyword>
<keyword evidence="1" id="KW-1133">Transmembrane helix</keyword>
<dbReference type="AlphaFoldDB" id="A0A1F7Y113"/>
<organism evidence="2 3">
    <name type="scientific">Candidatus Woesebacteria bacterium RIFCSPHIGHO2_01_FULL_38_26b</name>
    <dbReference type="NCBI Taxonomy" id="1802491"/>
    <lineage>
        <taxon>Bacteria</taxon>
        <taxon>Candidatus Woeseibacteriota</taxon>
    </lineage>
</organism>
<gene>
    <name evidence="2" type="ORF">A2771_04365</name>
</gene>
<proteinExistence type="predicted"/>
<dbReference type="InterPro" id="IPR044020">
    <property type="entry name" value="DUF5676"/>
</dbReference>
<dbReference type="EMBL" id="MGGD01000023">
    <property type="protein sequence ID" value="OGM20956.1"/>
    <property type="molecule type" value="Genomic_DNA"/>
</dbReference>
<comment type="caution">
    <text evidence="2">The sequence shown here is derived from an EMBL/GenBank/DDBJ whole genome shotgun (WGS) entry which is preliminary data.</text>
</comment>
<evidence type="ECO:0000313" key="3">
    <source>
        <dbReference type="Proteomes" id="UP000176741"/>
    </source>
</evidence>
<keyword evidence="1" id="KW-0472">Membrane</keyword>
<feature type="transmembrane region" description="Helical" evidence="1">
    <location>
        <begin position="12"/>
        <end position="37"/>
    </location>
</feature>
<accession>A0A1F7Y113</accession>
<reference evidence="2 3" key="1">
    <citation type="journal article" date="2016" name="Nat. Commun.">
        <title>Thousands of microbial genomes shed light on interconnected biogeochemical processes in an aquifer system.</title>
        <authorList>
            <person name="Anantharaman K."/>
            <person name="Brown C.T."/>
            <person name="Hug L.A."/>
            <person name="Sharon I."/>
            <person name="Castelle C.J."/>
            <person name="Probst A.J."/>
            <person name="Thomas B.C."/>
            <person name="Singh A."/>
            <person name="Wilkins M.J."/>
            <person name="Karaoz U."/>
            <person name="Brodie E.L."/>
            <person name="Williams K.H."/>
            <person name="Hubbard S.S."/>
            <person name="Banfield J.F."/>
        </authorList>
    </citation>
    <scope>NUCLEOTIDE SEQUENCE [LARGE SCALE GENOMIC DNA]</scope>
</reference>
<evidence type="ECO:0000256" key="1">
    <source>
        <dbReference type="SAM" id="Phobius"/>
    </source>
</evidence>
<protein>
    <recommendedName>
        <fullName evidence="4">DUF2062 domain-containing protein</fullName>
    </recommendedName>
</protein>